<feature type="repeat" description="CXXCXGXG motif" evidence="12">
    <location>
        <begin position="165"/>
        <end position="172"/>
    </location>
</feature>
<name>A0A9D1U9G2_9BACT</name>
<dbReference type="FunFam" id="2.60.260.20:FF:000005">
    <property type="entry name" value="Chaperone protein dnaJ 1, mitochondrial"/>
    <property type="match status" value="1"/>
</dbReference>
<dbReference type="CDD" id="cd10747">
    <property type="entry name" value="DnaJ_C"/>
    <property type="match status" value="1"/>
</dbReference>
<comment type="subcellular location">
    <subcellularLocation>
        <location evidence="12">Cytoplasm</location>
    </subcellularLocation>
</comment>
<gene>
    <name evidence="12 16" type="primary">dnaJ</name>
    <name evidence="16" type="ORF">H9874_08040</name>
</gene>
<dbReference type="GO" id="GO:0009408">
    <property type="term" value="P:response to heat"/>
    <property type="evidence" value="ECO:0007669"/>
    <property type="project" value="InterPro"/>
</dbReference>
<dbReference type="CDD" id="cd10719">
    <property type="entry name" value="DnaJ_zf"/>
    <property type="match status" value="1"/>
</dbReference>
<feature type="domain" description="CR-type" evidence="15">
    <location>
        <begin position="135"/>
        <end position="213"/>
    </location>
</feature>
<sequence length="378" mass="40931">MAQRDYYEVLGVARDASEDEIKRAYRKMALQNHPDHNPDNPEAEQRFKEAAEAYEVLRDPERRARYDQFGHAGLGNNGDFGGFGSAEDIFAHFGDIFGDMFGFSMGGTRRGGPRPTAGADLRYNLNITFAQAARGAEISLNIPRMATCGECGGSGAAPGSSRETCRQCGGSGQVRNSQGFFQFVVPCPTCHGEGYTIPKPCPKCRGTGQVQQTRELSVRVPAGVDTGTRLRLRNEGEAGTNGGPNGDLYVFISVDEDKTFRRQGQDLVLTREISFVQAALGHTMQVPGLDGPLDLKIAKGTQSGTVLRLPGKGLPYLGQKRTGDLLVEIVVKTPTNLTARQEELLREFESSGEESIGDKIIKGVENLLGGGKSKKKKK</sequence>
<feature type="zinc finger region" description="CR-type" evidence="13">
    <location>
        <begin position="135"/>
        <end position="213"/>
    </location>
</feature>
<dbReference type="Gene3D" id="1.10.287.110">
    <property type="entry name" value="DnaJ domain"/>
    <property type="match status" value="1"/>
</dbReference>
<evidence type="ECO:0000256" key="4">
    <source>
        <dbReference type="ARBA" id="ARBA00022737"/>
    </source>
</evidence>
<organism evidence="16 17">
    <name type="scientific">Candidatus Bilophila faecipullorum</name>
    <dbReference type="NCBI Taxonomy" id="2838482"/>
    <lineage>
        <taxon>Bacteria</taxon>
        <taxon>Pseudomonadati</taxon>
        <taxon>Thermodesulfobacteriota</taxon>
        <taxon>Desulfovibrionia</taxon>
        <taxon>Desulfovibrionales</taxon>
        <taxon>Desulfovibrionaceae</taxon>
        <taxon>Bilophila</taxon>
    </lineage>
</organism>
<evidence type="ECO:0000256" key="2">
    <source>
        <dbReference type="ARBA" id="ARBA00022705"/>
    </source>
</evidence>
<reference evidence="16" key="1">
    <citation type="journal article" date="2021" name="PeerJ">
        <title>Extensive microbial diversity within the chicken gut microbiome revealed by metagenomics and culture.</title>
        <authorList>
            <person name="Gilroy R."/>
            <person name="Ravi A."/>
            <person name="Getino M."/>
            <person name="Pursley I."/>
            <person name="Horton D.L."/>
            <person name="Alikhan N.F."/>
            <person name="Baker D."/>
            <person name="Gharbi K."/>
            <person name="Hall N."/>
            <person name="Watson M."/>
            <person name="Adriaenssens E.M."/>
            <person name="Foster-Nyarko E."/>
            <person name="Jarju S."/>
            <person name="Secka A."/>
            <person name="Antonio M."/>
            <person name="Oren A."/>
            <person name="Chaudhuri R.R."/>
            <person name="La Ragione R."/>
            <person name="Hildebrand F."/>
            <person name="Pallen M.J."/>
        </authorList>
    </citation>
    <scope>NUCLEOTIDE SEQUENCE</scope>
    <source>
        <strain evidence="16">ChiSxjej5B17-1746</strain>
    </source>
</reference>
<evidence type="ECO:0000256" key="9">
    <source>
        <dbReference type="ARBA" id="ARBA00053423"/>
    </source>
</evidence>
<dbReference type="InterPro" id="IPR036410">
    <property type="entry name" value="HSP_DnaJ_Cys-rich_dom_sf"/>
</dbReference>
<comment type="cofactor">
    <cofactor evidence="12">
        <name>Zn(2+)</name>
        <dbReference type="ChEBI" id="CHEBI:29105"/>
    </cofactor>
    <text evidence="12">Binds 2 Zn(2+) ions per monomer.</text>
</comment>
<evidence type="ECO:0000313" key="17">
    <source>
        <dbReference type="Proteomes" id="UP000824264"/>
    </source>
</evidence>
<dbReference type="FunFam" id="1.10.287.110:FF:000034">
    <property type="entry name" value="Chaperone protein DnaJ"/>
    <property type="match status" value="1"/>
</dbReference>
<keyword evidence="4 12" id="KW-0677">Repeat</keyword>
<protein>
    <recommendedName>
        <fullName evidence="11 12">Chaperone protein DnaJ</fullName>
    </recommendedName>
</protein>
<dbReference type="AlphaFoldDB" id="A0A9D1U9G2"/>
<feature type="repeat" description="CXXCXGXG motif" evidence="12">
    <location>
        <begin position="187"/>
        <end position="194"/>
    </location>
</feature>
<dbReference type="GO" id="GO:0016491">
    <property type="term" value="F:oxidoreductase activity"/>
    <property type="evidence" value="ECO:0007669"/>
    <property type="project" value="UniProtKB-KW"/>
</dbReference>
<dbReference type="Gene3D" id="2.10.230.10">
    <property type="entry name" value="Heat shock protein DnaJ, cysteine-rich domain"/>
    <property type="match status" value="1"/>
</dbReference>
<dbReference type="NCBIfam" id="NF008035">
    <property type="entry name" value="PRK10767.1"/>
    <property type="match status" value="1"/>
</dbReference>
<reference evidence="16" key="2">
    <citation type="submission" date="2021-04" db="EMBL/GenBank/DDBJ databases">
        <authorList>
            <person name="Gilroy R."/>
        </authorList>
    </citation>
    <scope>NUCLEOTIDE SEQUENCE</scope>
    <source>
        <strain evidence="16">ChiSxjej5B17-1746</strain>
    </source>
</reference>
<comment type="similarity">
    <text evidence="10 12">Belongs to the DnaJ family.</text>
</comment>
<evidence type="ECO:0000256" key="11">
    <source>
        <dbReference type="ARBA" id="ARBA00067609"/>
    </source>
</evidence>
<dbReference type="GO" id="GO:0042026">
    <property type="term" value="P:protein refolding"/>
    <property type="evidence" value="ECO:0007669"/>
    <property type="project" value="TreeGrafter"/>
</dbReference>
<dbReference type="PRINTS" id="PR00625">
    <property type="entry name" value="JDOMAIN"/>
</dbReference>
<comment type="domain">
    <text evidence="12">The J domain is necessary and sufficient to stimulate DnaK ATPase activity. Zinc center 1 plays an important role in the autonomous, DnaK-independent chaperone activity of DnaJ. Zinc center 2 is essential for interaction with DnaK and for DnaJ activity.</text>
</comment>
<dbReference type="PANTHER" id="PTHR43096">
    <property type="entry name" value="DNAJ HOMOLOG 1, MITOCHONDRIAL-RELATED"/>
    <property type="match status" value="1"/>
</dbReference>
<evidence type="ECO:0000256" key="3">
    <source>
        <dbReference type="ARBA" id="ARBA00022723"/>
    </source>
</evidence>
<dbReference type="GO" id="GO:0008270">
    <property type="term" value="F:zinc ion binding"/>
    <property type="evidence" value="ECO:0007669"/>
    <property type="project" value="UniProtKB-UniRule"/>
</dbReference>
<evidence type="ECO:0000256" key="13">
    <source>
        <dbReference type="PROSITE-ProRule" id="PRU00546"/>
    </source>
</evidence>
<evidence type="ECO:0000259" key="15">
    <source>
        <dbReference type="PROSITE" id="PS51188"/>
    </source>
</evidence>
<dbReference type="InterPro" id="IPR018253">
    <property type="entry name" value="DnaJ_domain_CS"/>
</dbReference>
<keyword evidence="2 12" id="KW-0235">DNA replication</keyword>
<keyword evidence="8 12" id="KW-0143">Chaperone</keyword>
<evidence type="ECO:0000259" key="14">
    <source>
        <dbReference type="PROSITE" id="PS50076"/>
    </source>
</evidence>
<dbReference type="InterPro" id="IPR002939">
    <property type="entry name" value="DnaJ_C"/>
</dbReference>
<feature type="binding site" evidence="12">
    <location>
        <position position="187"/>
    </location>
    <ligand>
        <name>Zn(2+)</name>
        <dbReference type="ChEBI" id="CHEBI:29105"/>
        <label>2</label>
    </ligand>
</feature>
<dbReference type="PROSITE" id="PS50076">
    <property type="entry name" value="DNAJ_2"/>
    <property type="match status" value="1"/>
</dbReference>
<evidence type="ECO:0000256" key="5">
    <source>
        <dbReference type="ARBA" id="ARBA00022771"/>
    </source>
</evidence>
<evidence type="ECO:0000313" key="16">
    <source>
        <dbReference type="EMBL" id="HIW79078.1"/>
    </source>
</evidence>
<dbReference type="Pfam" id="PF00684">
    <property type="entry name" value="DnaJ_CXXCXGXG"/>
    <property type="match status" value="1"/>
</dbReference>
<dbReference type="InterPro" id="IPR036869">
    <property type="entry name" value="J_dom_sf"/>
</dbReference>
<dbReference type="Proteomes" id="UP000824264">
    <property type="component" value="Unassembled WGS sequence"/>
</dbReference>
<proteinExistence type="inferred from homology"/>
<dbReference type="SUPFAM" id="SSF46565">
    <property type="entry name" value="Chaperone J-domain"/>
    <property type="match status" value="1"/>
</dbReference>
<dbReference type="InterPro" id="IPR001305">
    <property type="entry name" value="HSP_DnaJ_Cys-rich_dom"/>
</dbReference>
<dbReference type="GO" id="GO:0051082">
    <property type="term" value="F:unfolded protein binding"/>
    <property type="evidence" value="ECO:0007669"/>
    <property type="project" value="UniProtKB-UniRule"/>
</dbReference>
<feature type="domain" description="J" evidence="14">
    <location>
        <begin position="5"/>
        <end position="70"/>
    </location>
</feature>
<feature type="binding site" evidence="12">
    <location>
        <position position="190"/>
    </location>
    <ligand>
        <name>Zn(2+)</name>
        <dbReference type="ChEBI" id="CHEBI:29105"/>
        <label>2</label>
    </ligand>
</feature>
<keyword evidence="3 12" id="KW-0479">Metal-binding</keyword>
<feature type="binding site" evidence="12">
    <location>
        <position position="151"/>
    </location>
    <ligand>
        <name>Zn(2+)</name>
        <dbReference type="ChEBI" id="CHEBI:29105"/>
        <label>1</label>
    </ligand>
</feature>
<keyword evidence="1 12" id="KW-0963">Cytoplasm</keyword>
<comment type="function">
    <text evidence="9 12">Participates actively in the response to hyperosmotic and heat shock by preventing the aggregation of stress-denatured proteins and by disaggregating proteins, also in an autonomous, DnaK-independent fashion. Unfolded proteins bind initially to DnaJ; upon interaction with the DnaJ-bound protein, DnaK hydrolyzes its bound ATP, resulting in the formation of a stable complex. GrpE releases ADP from DnaK; ATP binding to DnaK triggers the release of the substrate protein, thus completing the reaction cycle. Several rounds of ATP-dependent interactions between DnaJ, DnaK and GrpE are required for fully efficient folding. Also involved, together with DnaK and GrpE, in the DNA replication of plasmids through activation of initiation proteins.</text>
</comment>
<dbReference type="GO" id="GO:0031072">
    <property type="term" value="F:heat shock protein binding"/>
    <property type="evidence" value="ECO:0007669"/>
    <property type="project" value="InterPro"/>
</dbReference>
<evidence type="ECO:0000256" key="12">
    <source>
        <dbReference type="HAMAP-Rule" id="MF_01152"/>
    </source>
</evidence>
<feature type="binding site" evidence="12">
    <location>
        <position position="148"/>
    </location>
    <ligand>
        <name>Zn(2+)</name>
        <dbReference type="ChEBI" id="CHEBI:29105"/>
        <label>1</label>
    </ligand>
</feature>
<evidence type="ECO:0000256" key="8">
    <source>
        <dbReference type="ARBA" id="ARBA00023186"/>
    </source>
</evidence>
<comment type="caution">
    <text evidence="16">The sequence shown here is derived from an EMBL/GenBank/DDBJ whole genome shotgun (WGS) entry which is preliminary data.</text>
</comment>
<dbReference type="GO" id="GO:0005524">
    <property type="term" value="F:ATP binding"/>
    <property type="evidence" value="ECO:0007669"/>
    <property type="project" value="InterPro"/>
</dbReference>
<dbReference type="FunFam" id="2.10.230.10:FF:000002">
    <property type="entry name" value="Molecular chaperone DnaJ"/>
    <property type="match status" value="1"/>
</dbReference>
<accession>A0A9D1U9G2</accession>
<dbReference type="Pfam" id="PF00226">
    <property type="entry name" value="DnaJ"/>
    <property type="match status" value="1"/>
</dbReference>
<dbReference type="SUPFAM" id="SSF49493">
    <property type="entry name" value="HSP40/DnaJ peptide-binding domain"/>
    <property type="match status" value="2"/>
</dbReference>
<dbReference type="GO" id="GO:0006260">
    <property type="term" value="P:DNA replication"/>
    <property type="evidence" value="ECO:0007669"/>
    <property type="project" value="UniProtKB-KW"/>
</dbReference>
<keyword evidence="5 12" id="KW-0863">Zinc-finger</keyword>
<comment type="subunit">
    <text evidence="12">Homodimer.</text>
</comment>
<dbReference type="GO" id="GO:0005737">
    <property type="term" value="C:cytoplasm"/>
    <property type="evidence" value="ECO:0007669"/>
    <property type="project" value="UniProtKB-SubCell"/>
</dbReference>
<feature type="binding site" evidence="12">
    <location>
        <position position="168"/>
    </location>
    <ligand>
        <name>Zn(2+)</name>
        <dbReference type="ChEBI" id="CHEBI:29105"/>
        <label>2</label>
    </ligand>
</feature>
<evidence type="ECO:0000256" key="1">
    <source>
        <dbReference type="ARBA" id="ARBA00022490"/>
    </source>
</evidence>
<keyword evidence="16" id="KW-0560">Oxidoreductase</keyword>
<dbReference type="PANTHER" id="PTHR43096:SF48">
    <property type="entry name" value="CHAPERONE PROTEIN DNAJ"/>
    <property type="match status" value="1"/>
</dbReference>
<dbReference type="NCBIfam" id="TIGR02349">
    <property type="entry name" value="DnaJ_bact"/>
    <property type="match status" value="1"/>
</dbReference>
<dbReference type="SMART" id="SM00271">
    <property type="entry name" value="DnaJ"/>
    <property type="match status" value="1"/>
</dbReference>
<evidence type="ECO:0000256" key="7">
    <source>
        <dbReference type="ARBA" id="ARBA00023016"/>
    </source>
</evidence>
<dbReference type="NCBIfam" id="NF010894">
    <property type="entry name" value="PRK14301.1"/>
    <property type="match status" value="1"/>
</dbReference>
<dbReference type="HAMAP" id="MF_01152">
    <property type="entry name" value="DnaJ"/>
    <property type="match status" value="1"/>
</dbReference>
<dbReference type="Pfam" id="PF01556">
    <property type="entry name" value="DnaJ_C"/>
    <property type="match status" value="1"/>
</dbReference>
<feature type="repeat" description="CXXCXGXG motif" evidence="12">
    <location>
        <begin position="148"/>
        <end position="155"/>
    </location>
</feature>
<dbReference type="InterPro" id="IPR012724">
    <property type="entry name" value="DnaJ"/>
</dbReference>
<feature type="binding site" evidence="12">
    <location>
        <position position="165"/>
    </location>
    <ligand>
        <name>Zn(2+)</name>
        <dbReference type="ChEBI" id="CHEBI:29105"/>
        <label>2</label>
    </ligand>
</feature>
<dbReference type="InterPro" id="IPR008971">
    <property type="entry name" value="HSP40/DnaJ_pept-bd"/>
</dbReference>
<dbReference type="EMBL" id="DXGI01000309">
    <property type="protein sequence ID" value="HIW79078.1"/>
    <property type="molecule type" value="Genomic_DNA"/>
</dbReference>
<keyword evidence="6 12" id="KW-0862">Zinc</keyword>
<keyword evidence="7 12" id="KW-0346">Stress response</keyword>
<dbReference type="SUPFAM" id="SSF57938">
    <property type="entry name" value="DnaJ/Hsp40 cysteine-rich domain"/>
    <property type="match status" value="1"/>
</dbReference>
<dbReference type="Gene3D" id="2.60.260.20">
    <property type="entry name" value="Urease metallochaperone UreE, N-terminal domain"/>
    <property type="match status" value="2"/>
</dbReference>
<dbReference type="InterPro" id="IPR001623">
    <property type="entry name" value="DnaJ_domain"/>
</dbReference>
<feature type="binding site" evidence="12">
    <location>
        <position position="201"/>
    </location>
    <ligand>
        <name>Zn(2+)</name>
        <dbReference type="ChEBI" id="CHEBI:29105"/>
        <label>1</label>
    </ligand>
</feature>
<dbReference type="PROSITE" id="PS00636">
    <property type="entry name" value="DNAJ_1"/>
    <property type="match status" value="1"/>
</dbReference>
<evidence type="ECO:0000256" key="6">
    <source>
        <dbReference type="ARBA" id="ARBA00022833"/>
    </source>
</evidence>
<dbReference type="CDD" id="cd06257">
    <property type="entry name" value="DnaJ"/>
    <property type="match status" value="1"/>
</dbReference>
<feature type="binding site" evidence="12">
    <location>
        <position position="204"/>
    </location>
    <ligand>
        <name>Zn(2+)</name>
        <dbReference type="ChEBI" id="CHEBI:29105"/>
        <label>1</label>
    </ligand>
</feature>
<dbReference type="PROSITE" id="PS51188">
    <property type="entry name" value="ZF_CR"/>
    <property type="match status" value="1"/>
</dbReference>
<evidence type="ECO:0000256" key="10">
    <source>
        <dbReference type="ARBA" id="ARBA00061004"/>
    </source>
</evidence>
<feature type="repeat" description="CXXCXGXG motif" evidence="12">
    <location>
        <begin position="201"/>
        <end position="208"/>
    </location>
</feature>